<gene>
    <name evidence="4" type="ORF">MAR_031937</name>
</gene>
<evidence type="ECO:0000259" key="3">
    <source>
        <dbReference type="Pfam" id="PF00685"/>
    </source>
</evidence>
<dbReference type="SUPFAM" id="SSF52540">
    <property type="entry name" value="P-loop containing nucleoside triphosphate hydrolases"/>
    <property type="match status" value="1"/>
</dbReference>
<dbReference type="EMBL" id="CP111021">
    <property type="protein sequence ID" value="WAR17343.1"/>
    <property type="molecule type" value="Genomic_DNA"/>
</dbReference>
<dbReference type="PANTHER" id="PTHR11783">
    <property type="entry name" value="SULFOTRANSFERASE SULT"/>
    <property type="match status" value="1"/>
</dbReference>
<evidence type="ECO:0000256" key="1">
    <source>
        <dbReference type="ARBA" id="ARBA00005771"/>
    </source>
</evidence>
<evidence type="ECO:0000313" key="5">
    <source>
        <dbReference type="Proteomes" id="UP001164746"/>
    </source>
</evidence>
<dbReference type="InterPro" id="IPR027417">
    <property type="entry name" value="P-loop_NTPase"/>
</dbReference>
<keyword evidence="2" id="KW-0808">Transferase</keyword>
<comment type="similarity">
    <text evidence="1">Belongs to the sulfotransferase 1 family.</text>
</comment>
<name>A0ABY7F571_MYAAR</name>
<sequence>MWLNEHGVTESFYQCGRTSTVSQSRSVNVAERARCHRVVLSMWPNEHGFTESFCQCGRTSTVSQSRSVNVAERARYNGVITDVIRCSIVMKPTDAKTTKMSGEEIRHIEIPFRKYEGTSLFSTCEIEQIQDMTVRDDDVWVLSYPRSGTTVTQELVWLLLNDVNIDAARATPLDIRFPFLDVNLPDLPLFKGLKKVYVLRNPKDVFVSCYMLTQFLQEYGHEQTMDAFLDSWIQGNSKFTSKDHRDMHSTIRKLATHLEVKVNEPDVTKLAEHCSFPNMQENKAINAGWMENTRTLNWKFGGHIRKGKAKFTRHFNAILEKALAQSGYGEEISASSKPKSSAPGL</sequence>
<dbReference type="InterPro" id="IPR000863">
    <property type="entry name" value="Sulfotransferase_dom"/>
</dbReference>
<protein>
    <submittedName>
        <fullName evidence="4">LST-like protein</fullName>
    </submittedName>
</protein>
<dbReference type="Proteomes" id="UP001164746">
    <property type="component" value="Chromosome 10"/>
</dbReference>
<proteinExistence type="inferred from homology"/>
<organism evidence="4 5">
    <name type="scientific">Mya arenaria</name>
    <name type="common">Soft-shell clam</name>
    <dbReference type="NCBI Taxonomy" id="6604"/>
    <lineage>
        <taxon>Eukaryota</taxon>
        <taxon>Metazoa</taxon>
        <taxon>Spiralia</taxon>
        <taxon>Lophotrochozoa</taxon>
        <taxon>Mollusca</taxon>
        <taxon>Bivalvia</taxon>
        <taxon>Autobranchia</taxon>
        <taxon>Heteroconchia</taxon>
        <taxon>Euheterodonta</taxon>
        <taxon>Imparidentia</taxon>
        <taxon>Neoheterodontei</taxon>
        <taxon>Myida</taxon>
        <taxon>Myoidea</taxon>
        <taxon>Myidae</taxon>
        <taxon>Mya</taxon>
    </lineage>
</organism>
<feature type="domain" description="Sulfotransferase" evidence="3">
    <location>
        <begin position="136"/>
        <end position="240"/>
    </location>
</feature>
<evidence type="ECO:0000313" key="4">
    <source>
        <dbReference type="EMBL" id="WAR17343.1"/>
    </source>
</evidence>
<dbReference type="Pfam" id="PF00685">
    <property type="entry name" value="Sulfotransfer_1"/>
    <property type="match status" value="2"/>
</dbReference>
<reference evidence="4" key="1">
    <citation type="submission" date="2022-11" db="EMBL/GenBank/DDBJ databases">
        <title>Centuries of genome instability and evolution in soft-shell clam transmissible cancer (bioRxiv).</title>
        <authorList>
            <person name="Hart S.F.M."/>
            <person name="Yonemitsu M.A."/>
            <person name="Giersch R.M."/>
            <person name="Beal B.F."/>
            <person name="Arriagada G."/>
            <person name="Davis B.W."/>
            <person name="Ostrander E.A."/>
            <person name="Goff S.P."/>
            <person name="Metzger M.J."/>
        </authorList>
    </citation>
    <scope>NUCLEOTIDE SEQUENCE</scope>
    <source>
        <strain evidence="4">MELC-2E11</strain>
        <tissue evidence="4">Siphon/mantle</tissue>
    </source>
</reference>
<feature type="domain" description="Sulfotransferase" evidence="3">
    <location>
        <begin position="245"/>
        <end position="310"/>
    </location>
</feature>
<dbReference type="Gene3D" id="3.40.50.300">
    <property type="entry name" value="P-loop containing nucleotide triphosphate hydrolases"/>
    <property type="match status" value="1"/>
</dbReference>
<evidence type="ECO:0000256" key="2">
    <source>
        <dbReference type="ARBA" id="ARBA00022679"/>
    </source>
</evidence>
<keyword evidence="5" id="KW-1185">Reference proteome</keyword>
<accession>A0ABY7F571</accession>